<feature type="compositionally biased region" description="Polar residues" evidence="1">
    <location>
        <begin position="21"/>
        <end position="34"/>
    </location>
</feature>
<keyword evidence="3" id="KW-1185">Reference proteome</keyword>
<feature type="region of interest" description="Disordered" evidence="1">
    <location>
        <begin position="1"/>
        <end position="102"/>
    </location>
</feature>
<feature type="compositionally biased region" description="Basic and acidic residues" evidence="1">
    <location>
        <begin position="7"/>
        <end position="20"/>
    </location>
</feature>
<dbReference type="Proteomes" id="UP001431783">
    <property type="component" value="Unassembled WGS sequence"/>
</dbReference>
<proteinExistence type="predicted"/>
<protein>
    <submittedName>
        <fullName evidence="2">Uncharacterized protein</fullName>
    </submittedName>
</protein>
<dbReference type="EMBL" id="JARQZJ010000126">
    <property type="protein sequence ID" value="KAK9890786.1"/>
    <property type="molecule type" value="Genomic_DNA"/>
</dbReference>
<accession>A0AAW1V515</accession>
<name>A0AAW1V515_9CUCU</name>
<feature type="compositionally biased region" description="Basic and acidic residues" evidence="1">
    <location>
        <begin position="84"/>
        <end position="102"/>
    </location>
</feature>
<organism evidence="2 3">
    <name type="scientific">Henosepilachna vigintioctopunctata</name>
    <dbReference type="NCBI Taxonomy" id="420089"/>
    <lineage>
        <taxon>Eukaryota</taxon>
        <taxon>Metazoa</taxon>
        <taxon>Ecdysozoa</taxon>
        <taxon>Arthropoda</taxon>
        <taxon>Hexapoda</taxon>
        <taxon>Insecta</taxon>
        <taxon>Pterygota</taxon>
        <taxon>Neoptera</taxon>
        <taxon>Endopterygota</taxon>
        <taxon>Coleoptera</taxon>
        <taxon>Polyphaga</taxon>
        <taxon>Cucujiformia</taxon>
        <taxon>Coccinelloidea</taxon>
        <taxon>Coccinellidae</taxon>
        <taxon>Epilachninae</taxon>
        <taxon>Epilachnini</taxon>
        <taxon>Henosepilachna</taxon>
    </lineage>
</organism>
<reference evidence="2 3" key="1">
    <citation type="submission" date="2023-03" db="EMBL/GenBank/DDBJ databases">
        <title>Genome insight into feeding habits of ladybird beetles.</title>
        <authorList>
            <person name="Li H.-S."/>
            <person name="Huang Y.-H."/>
            <person name="Pang H."/>
        </authorList>
    </citation>
    <scope>NUCLEOTIDE SEQUENCE [LARGE SCALE GENOMIC DNA]</scope>
    <source>
        <strain evidence="2">SYSU_2023b</strain>
        <tissue evidence="2">Whole body</tissue>
    </source>
</reference>
<gene>
    <name evidence="2" type="ORF">WA026_012130</name>
</gene>
<sequence>MNQNKNSKSEEVLKVEDKKNANTTDASTPTTSPEPYTGSHKIEETSRSEDTGAEDRMKALDKKNANTKDTSTPTTSHVSYTGSHRIEGTSRSEDSEAEDHKKALVSSMARAGMHICMFQKIHQL</sequence>
<evidence type="ECO:0000256" key="1">
    <source>
        <dbReference type="SAM" id="MobiDB-lite"/>
    </source>
</evidence>
<comment type="caution">
    <text evidence="2">The sequence shown here is derived from an EMBL/GenBank/DDBJ whole genome shotgun (WGS) entry which is preliminary data.</text>
</comment>
<dbReference type="AlphaFoldDB" id="A0AAW1V515"/>
<feature type="compositionally biased region" description="Polar residues" evidence="1">
    <location>
        <begin position="67"/>
        <end position="82"/>
    </location>
</feature>
<evidence type="ECO:0000313" key="3">
    <source>
        <dbReference type="Proteomes" id="UP001431783"/>
    </source>
</evidence>
<evidence type="ECO:0000313" key="2">
    <source>
        <dbReference type="EMBL" id="KAK9890786.1"/>
    </source>
</evidence>
<feature type="compositionally biased region" description="Basic and acidic residues" evidence="1">
    <location>
        <begin position="40"/>
        <end position="66"/>
    </location>
</feature>